<gene>
    <name evidence="1" type="ORF">LTS18_002265</name>
</gene>
<dbReference type="Proteomes" id="UP001186974">
    <property type="component" value="Unassembled WGS sequence"/>
</dbReference>
<reference evidence="1" key="1">
    <citation type="submission" date="2024-09" db="EMBL/GenBank/DDBJ databases">
        <title>Black Yeasts Isolated from many extreme environments.</title>
        <authorList>
            <person name="Coleine C."/>
            <person name="Stajich J.E."/>
            <person name="Selbmann L."/>
        </authorList>
    </citation>
    <scope>NUCLEOTIDE SEQUENCE</scope>
    <source>
        <strain evidence="1">CCFEE 5737</strain>
    </source>
</reference>
<dbReference type="EMBL" id="JAWDJW010006139">
    <property type="protein sequence ID" value="KAK3065892.1"/>
    <property type="molecule type" value="Genomic_DNA"/>
</dbReference>
<evidence type="ECO:0000313" key="1">
    <source>
        <dbReference type="EMBL" id="KAK3065892.1"/>
    </source>
</evidence>
<organism evidence="1 2">
    <name type="scientific">Coniosporium uncinatum</name>
    <dbReference type="NCBI Taxonomy" id="93489"/>
    <lineage>
        <taxon>Eukaryota</taxon>
        <taxon>Fungi</taxon>
        <taxon>Dikarya</taxon>
        <taxon>Ascomycota</taxon>
        <taxon>Pezizomycotina</taxon>
        <taxon>Dothideomycetes</taxon>
        <taxon>Dothideomycetes incertae sedis</taxon>
        <taxon>Coniosporium</taxon>
    </lineage>
</organism>
<proteinExistence type="predicted"/>
<accession>A0ACC3DEB7</accession>
<feature type="non-terminal residue" evidence="1">
    <location>
        <position position="184"/>
    </location>
</feature>
<protein>
    <submittedName>
        <fullName evidence="1">Uncharacterized protein</fullName>
    </submittedName>
</protein>
<evidence type="ECO:0000313" key="2">
    <source>
        <dbReference type="Proteomes" id="UP001186974"/>
    </source>
</evidence>
<sequence>MGEFAHAALVFKPMSGMMATRFTSSARTFEGGNTPSADHEHGDNLLSTPAAATKPEDPAEAAAKIGMFGPMTRSVQNFYPTRLLCKRFNVRPPAHVEMDPDVDAEGNAASSTGSRIDVVSQVAIDAMMREAALNRASGVAEAGVTEAPAARPKEVVVDVEKNEALEVERPGDDIFRAIFGDEED</sequence>
<keyword evidence="2" id="KW-1185">Reference proteome</keyword>
<comment type="caution">
    <text evidence="1">The sequence shown here is derived from an EMBL/GenBank/DDBJ whole genome shotgun (WGS) entry which is preliminary data.</text>
</comment>
<name>A0ACC3DEB7_9PEZI</name>